<sequence>MNEERQRTRLRLQRARLTIAANIASRGLAFLVVFASARIALPDLGPIRFGIWMAISSLLLLLTFLDFGVGNGLVAPIASAMAAGDKSKAAAVATRGLALSAGWGVVLGGGLAVASWLAPIGWLFKGASPPDLVEARSGLMTFALLMGASPALGAVGRILAGIQRGYLSYLTSAAGSIVTVLLLLTLGRSGNLGVAGYILITFGLVQISALAAGVFIWRQGLLRIDLLRGGSWQDYRPLLASGGLFFGLQIAAMFGWGLDQTFISAISGPAAVATYSVVTRIYMLVSQPLYIFNAPLWAANADALHSGDIDFVRSGLRKSLLITSAGALLGGLTMVAAGPWIWTAFTKGQLAFPATLMITFAIWTLVESTGNAFAMYLNGAHIVREQLTTMAAFVAIAVPLKILVLHWAGPALLPLVTAGAYVTSMLVAYGLVFRDRITQPLRGGGLA</sequence>
<keyword evidence="2" id="KW-1003">Cell membrane</keyword>
<feature type="transmembrane region" description="Helical" evidence="6">
    <location>
        <begin position="348"/>
        <end position="366"/>
    </location>
</feature>
<feature type="transmembrane region" description="Helical" evidence="6">
    <location>
        <begin position="166"/>
        <end position="186"/>
    </location>
</feature>
<evidence type="ECO:0000256" key="2">
    <source>
        <dbReference type="ARBA" id="ARBA00022475"/>
    </source>
</evidence>
<dbReference type="PANTHER" id="PTHR30250">
    <property type="entry name" value="PST FAMILY PREDICTED COLANIC ACID TRANSPORTER"/>
    <property type="match status" value="1"/>
</dbReference>
<feature type="transmembrane region" description="Helical" evidence="6">
    <location>
        <begin position="262"/>
        <end position="283"/>
    </location>
</feature>
<evidence type="ECO:0000256" key="3">
    <source>
        <dbReference type="ARBA" id="ARBA00022692"/>
    </source>
</evidence>
<dbReference type="RefSeq" id="WP_380890126.1">
    <property type="nucleotide sequence ID" value="NZ_JBHUDY010000001.1"/>
</dbReference>
<evidence type="ECO:0000256" key="4">
    <source>
        <dbReference type="ARBA" id="ARBA00022989"/>
    </source>
</evidence>
<gene>
    <name evidence="7" type="ORF">ACFSCW_12475</name>
</gene>
<dbReference type="InterPro" id="IPR050833">
    <property type="entry name" value="Poly_Biosynth_Transport"/>
</dbReference>
<keyword evidence="8" id="KW-1185">Reference proteome</keyword>
<feature type="transmembrane region" description="Helical" evidence="6">
    <location>
        <begin position="51"/>
        <end position="75"/>
    </location>
</feature>
<feature type="transmembrane region" description="Helical" evidence="6">
    <location>
        <begin position="320"/>
        <end position="342"/>
    </location>
</feature>
<feature type="transmembrane region" description="Helical" evidence="6">
    <location>
        <begin position="387"/>
        <end position="405"/>
    </location>
</feature>
<proteinExistence type="predicted"/>
<comment type="caution">
    <text evidence="7">The sequence shown here is derived from an EMBL/GenBank/DDBJ whole genome shotgun (WGS) entry which is preliminary data.</text>
</comment>
<feature type="transmembrane region" description="Helical" evidence="6">
    <location>
        <begin position="138"/>
        <end position="159"/>
    </location>
</feature>
<reference evidence="8" key="1">
    <citation type="journal article" date="2019" name="Int. J. Syst. Evol. Microbiol.">
        <title>The Global Catalogue of Microorganisms (GCM) 10K type strain sequencing project: providing services to taxonomists for standard genome sequencing and annotation.</title>
        <authorList>
            <consortium name="The Broad Institute Genomics Platform"/>
            <consortium name="The Broad Institute Genome Sequencing Center for Infectious Disease"/>
            <person name="Wu L."/>
            <person name="Ma J."/>
        </authorList>
    </citation>
    <scope>NUCLEOTIDE SEQUENCE [LARGE SCALE GENOMIC DNA]</scope>
    <source>
        <strain evidence="8">CGMCC 1.16275</strain>
    </source>
</reference>
<accession>A0ABW4I5A2</accession>
<feature type="transmembrane region" description="Helical" evidence="6">
    <location>
        <begin position="238"/>
        <end position="256"/>
    </location>
</feature>
<name>A0ABW4I5A2_9SPHN</name>
<dbReference type="InterPro" id="IPR002797">
    <property type="entry name" value="Polysacc_synth"/>
</dbReference>
<evidence type="ECO:0000313" key="7">
    <source>
        <dbReference type="EMBL" id="MFD1612618.1"/>
    </source>
</evidence>
<evidence type="ECO:0000256" key="6">
    <source>
        <dbReference type="SAM" id="Phobius"/>
    </source>
</evidence>
<protein>
    <submittedName>
        <fullName evidence="7">Oligosaccharide flippase family protein</fullName>
    </submittedName>
</protein>
<keyword evidence="5 6" id="KW-0472">Membrane</keyword>
<keyword evidence="3 6" id="KW-0812">Transmembrane</keyword>
<keyword evidence="4 6" id="KW-1133">Transmembrane helix</keyword>
<dbReference type="PANTHER" id="PTHR30250:SF26">
    <property type="entry name" value="PSMA PROTEIN"/>
    <property type="match status" value="1"/>
</dbReference>
<evidence type="ECO:0000256" key="1">
    <source>
        <dbReference type="ARBA" id="ARBA00004651"/>
    </source>
</evidence>
<comment type="subcellular location">
    <subcellularLocation>
        <location evidence="1">Cell membrane</location>
        <topology evidence="1">Multi-pass membrane protein</topology>
    </subcellularLocation>
</comment>
<feature type="transmembrane region" description="Helical" evidence="6">
    <location>
        <begin position="411"/>
        <end position="432"/>
    </location>
</feature>
<feature type="transmembrane region" description="Helical" evidence="6">
    <location>
        <begin position="192"/>
        <end position="217"/>
    </location>
</feature>
<evidence type="ECO:0000256" key="5">
    <source>
        <dbReference type="ARBA" id="ARBA00023136"/>
    </source>
</evidence>
<dbReference type="Proteomes" id="UP001597115">
    <property type="component" value="Unassembled WGS sequence"/>
</dbReference>
<feature type="transmembrane region" description="Helical" evidence="6">
    <location>
        <begin position="96"/>
        <end position="118"/>
    </location>
</feature>
<dbReference type="Pfam" id="PF01943">
    <property type="entry name" value="Polysacc_synt"/>
    <property type="match status" value="1"/>
</dbReference>
<feature type="transmembrane region" description="Helical" evidence="6">
    <location>
        <begin position="20"/>
        <end position="39"/>
    </location>
</feature>
<evidence type="ECO:0000313" key="8">
    <source>
        <dbReference type="Proteomes" id="UP001597115"/>
    </source>
</evidence>
<organism evidence="7 8">
    <name type="scientific">Sphingomonas tabacisoli</name>
    <dbReference type="NCBI Taxonomy" id="2249466"/>
    <lineage>
        <taxon>Bacteria</taxon>
        <taxon>Pseudomonadati</taxon>
        <taxon>Pseudomonadota</taxon>
        <taxon>Alphaproteobacteria</taxon>
        <taxon>Sphingomonadales</taxon>
        <taxon>Sphingomonadaceae</taxon>
        <taxon>Sphingomonas</taxon>
    </lineage>
</organism>
<dbReference type="EMBL" id="JBHUDY010000001">
    <property type="protein sequence ID" value="MFD1612618.1"/>
    <property type="molecule type" value="Genomic_DNA"/>
</dbReference>